<comment type="caution">
    <text evidence="4">The sequence shown here is derived from an EMBL/GenBank/DDBJ whole genome shotgun (WGS) entry which is preliminary data.</text>
</comment>
<dbReference type="Pfam" id="PF13516">
    <property type="entry name" value="LRR_6"/>
    <property type="match status" value="3"/>
</dbReference>
<dbReference type="InterPro" id="IPR052410">
    <property type="entry name" value="DRC5"/>
</dbReference>
<dbReference type="AlphaFoldDB" id="A0AAE0H0E5"/>
<dbReference type="Gene3D" id="3.80.10.10">
    <property type="entry name" value="Ribonuclease Inhibitor"/>
    <property type="match status" value="4"/>
</dbReference>
<sequence>MLNLDHNRLVGPRTEKQYCERAGVLITDYTGADENYQGLKALGEALKENKALTSLSMRKAILGPKGAMALAAGLVFNGSLNALYLEDNLLCGVQSLGHGPHESYDPRGIGALAEALAVNTSLNTLILDNNQLAGCTRHPHWHVEGGNIFTEHDSDEKEDCPKALGDALRQNTALTSLSMQGNSLGVRCATALAGGLACNRSLKTLNLSGNALGSAGTCAIATAFSRNEDGVVNTSLTTLDLSNNRIAAVERRGVVIGAGFVQALEKGGHLPPPPLSLMFYPTYHRPRPIYDIAPDSDYSSGDDSGYDSCDSGIAMSPAEWEKYFDNCYRQQIIGSDAGDDHADHDDGIMIPSSCSHRRDCSGIEALARAMEAGSSLTALTVWGNRLDVAEAQALTAAAASCNPPVRLCGSLLEGRGQVCEDSLGAAEALLVAHDLSLLCHSMTSLDVSESGLAGEAARQLAQAAALQPAMRQFCNVPLHTMRSNTLTQLDLTRHRISIPGAWALHDLLASSCGLLHTVTVTTGVDLPIGALRANDLTELSFRRGQLLGPEDAIILAASVAHNTSLAVLDVQGNRLQVDGARALVSAAQKRGGQPLKLYHKMPPSFCAKWTWTLTLHSGKTRRRVF</sequence>
<dbReference type="EMBL" id="LGRX02000775">
    <property type="protein sequence ID" value="KAK3287650.1"/>
    <property type="molecule type" value="Genomic_DNA"/>
</dbReference>
<organism evidence="4 5">
    <name type="scientific">Cymbomonas tetramitiformis</name>
    <dbReference type="NCBI Taxonomy" id="36881"/>
    <lineage>
        <taxon>Eukaryota</taxon>
        <taxon>Viridiplantae</taxon>
        <taxon>Chlorophyta</taxon>
        <taxon>Pyramimonadophyceae</taxon>
        <taxon>Pyramimonadales</taxon>
        <taxon>Pyramimonadaceae</taxon>
        <taxon>Cymbomonas</taxon>
    </lineage>
</organism>
<dbReference type="InterPro" id="IPR032675">
    <property type="entry name" value="LRR_dom_sf"/>
</dbReference>
<keyword evidence="5" id="KW-1185">Reference proteome</keyword>
<reference evidence="4 5" key="1">
    <citation type="journal article" date="2015" name="Genome Biol. Evol.">
        <title>Comparative Genomics of a Bacterivorous Green Alga Reveals Evolutionary Causalities and Consequences of Phago-Mixotrophic Mode of Nutrition.</title>
        <authorList>
            <person name="Burns J.A."/>
            <person name="Paasch A."/>
            <person name="Narechania A."/>
            <person name="Kim E."/>
        </authorList>
    </citation>
    <scope>NUCLEOTIDE SEQUENCE [LARGE SCALE GENOMIC DNA]</scope>
    <source>
        <strain evidence="4 5">PLY_AMNH</strain>
    </source>
</reference>
<dbReference type="PANTHER" id="PTHR24107:SF2">
    <property type="entry name" value="NLR FAMILY CARD DOMAIN CONTAINING 3"/>
    <property type="match status" value="1"/>
</dbReference>
<evidence type="ECO:0000256" key="2">
    <source>
        <dbReference type="ARBA" id="ARBA00022490"/>
    </source>
</evidence>
<evidence type="ECO:0000256" key="1">
    <source>
        <dbReference type="ARBA" id="ARBA00004430"/>
    </source>
</evidence>
<evidence type="ECO:0000313" key="4">
    <source>
        <dbReference type="EMBL" id="KAK3287650.1"/>
    </source>
</evidence>
<dbReference type="SUPFAM" id="SSF52047">
    <property type="entry name" value="RNI-like"/>
    <property type="match status" value="2"/>
</dbReference>
<evidence type="ECO:0000256" key="3">
    <source>
        <dbReference type="ARBA" id="ARBA00023212"/>
    </source>
</evidence>
<keyword evidence="3" id="KW-0206">Cytoskeleton</keyword>
<dbReference type="Proteomes" id="UP001190700">
    <property type="component" value="Unassembled WGS sequence"/>
</dbReference>
<keyword evidence="2" id="KW-0963">Cytoplasm</keyword>
<evidence type="ECO:0000313" key="5">
    <source>
        <dbReference type="Proteomes" id="UP001190700"/>
    </source>
</evidence>
<dbReference type="InterPro" id="IPR001611">
    <property type="entry name" value="Leu-rich_rpt"/>
</dbReference>
<dbReference type="SMART" id="SM00368">
    <property type="entry name" value="LRR_RI"/>
    <property type="match status" value="6"/>
</dbReference>
<dbReference type="GO" id="GO:0005930">
    <property type="term" value="C:axoneme"/>
    <property type="evidence" value="ECO:0007669"/>
    <property type="project" value="UniProtKB-SubCell"/>
</dbReference>
<name>A0AAE0H0E5_9CHLO</name>
<dbReference type="PANTHER" id="PTHR24107">
    <property type="entry name" value="YNEIN REGULATORY COMPLEX SUBUNIT 5"/>
    <property type="match status" value="1"/>
</dbReference>
<protein>
    <submittedName>
        <fullName evidence="4">Uncharacterized protein</fullName>
    </submittedName>
</protein>
<proteinExistence type="predicted"/>
<accession>A0AAE0H0E5</accession>
<comment type="subcellular location">
    <subcellularLocation>
        <location evidence="1">Cytoplasm</location>
        <location evidence="1">Cytoskeleton</location>
        <location evidence="1">Cilium axoneme</location>
    </subcellularLocation>
</comment>
<gene>
    <name evidence="4" type="ORF">CYMTET_4850</name>
</gene>